<dbReference type="Gene3D" id="3.40.630.30">
    <property type="match status" value="1"/>
</dbReference>
<evidence type="ECO:0000313" key="5">
    <source>
        <dbReference type="Proteomes" id="UP000677804"/>
    </source>
</evidence>
<evidence type="ECO:0000256" key="2">
    <source>
        <dbReference type="ARBA" id="ARBA00023315"/>
    </source>
</evidence>
<evidence type="ECO:0000256" key="1">
    <source>
        <dbReference type="ARBA" id="ARBA00022679"/>
    </source>
</evidence>
<dbReference type="SUPFAM" id="SSF55729">
    <property type="entry name" value="Acyl-CoA N-acyltransferases (Nat)"/>
    <property type="match status" value="1"/>
</dbReference>
<protein>
    <submittedName>
        <fullName evidence="4">GNAT family N-acetyltransferase</fullName>
    </submittedName>
</protein>
<keyword evidence="5" id="KW-1185">Reference proteome</keyword>
<dbReference type="InterPro" id="IPR000182">
    <property type="entry name" value="GNAT_dom"/>
</dbReference>
<gene>
    <name evidence="4" type="ORF">KG103_01585</name>
</gene>
<dbReference type="PANTHER" id="PTHR43877">
    <property type="entry name" value="AMINOALKYLPHOSPHONATE N-ACETYLTRANSFERASE-RELATED-RELATED"/>
    <property type="match status" value="1"/>
</dbReference>
<dbReference type="InterPro" id="IPR016181">
    <property type="entry name" value="Acyl_CoA_acyltransferase"/>
</dbReference>
<dbReference type="Proteomes" id="UP000677804">
    <property type="component" value="Chromosome"/>
</dbReference>
<feature type="domain" description="N-acetyltransferase" evidence="3">
    <location>
        <begin position="6"/>
        <end position="165"/>
    </location>
</feature>
<dbReference type="EMBL" id="CP074405">
    <property type="protein sequence ID" value="QVI62663.1"/>
    <property type="molecule type" value="Genomic_DNA"/>
</dbReference>
<dbReference type="Pfam" id="PF00583">
    <property type="entry name" value="Acetyltransf_1"/>
    <property type="match status" value="1"/>
</dbReference>
<dbReference type="RefSeq" id="WP_207341769.1">
    <property type="nucleotide sequence ID" value="NZ_CP074405.1"/>
</dbReference>
<proteinExistence type="predicted"/>
<dbReference type="PROSITE" id="PS51186">
    <property type="entry name" value="GNAT"/>
    <property type="match status" value="1"/>
</dbReference>
<reference evidence="4 5" key="1">
    <citation type="submission" date="2021-05" db="EMBL/GenBank/DDBJ databases">
        <title>Novel species in genus Cellulomonas.</title>
        <authorList>
            <person name="Zhang G."/>
        </authorList>
    </citation>
    <scope>NUCLEOTIDE SEQUENCE [LARGE SCALE GENOMIC DNA]</scope>
    <source>
        <strain evidence="5">zg-ZUI222</strain>
    </source>
</reference>
<keyword evidence="2" id="KW-0012">Acyltransferase</keyword>
<organism evidence="4 5">
    <name type="scientific">Cellulomonas wangleii</name>
    <dbReference type="NCBI Taxonomy" id="2816956"/>
    <lineage>
        <taxon>Bacteria</taxon>
        <taxon>Bacillati</taxon>
        <taxon>Actinomycetota</taxon>
        <taxon>Actinomycetes</taxon>
        <taxon>Micrococcales</taxon>
        <taxon>Cellulomonadaceae</taxon>
        <taxon>Cellulomonas</taxon>
    </lineage>
</organism>
<accession>A0ABX8D5D0</accession>
<evidence type="ECO:0000259" key="3">
    <source>
        <dbReference type="PROSITE" id="PS51186"/>
    </source>
</evidence>
<dbReference type="InterPro" id="IPR050832">
    <property type="entry name" value="Bact_Acetyltransf"/>
</dbReference>
<keyword evidence="1" id="KW-0808">Transferase</keyword>
<evidence type="ECO:0000313" key="4">
    <source>
        <dbReference type="EMBL" id="QVI62663.1"/>
    </source>
</evidence>
<sequence length="165" mass="17749">MTHPGMLLRRAVPADAERAGTVHFTSWVETFTGLASPEFWARASQERSVAIWRRLLDDGLDATLAEVDGEVVGLAIVGEATARHGHEPVRERELSNLYVLAAHHGTGVGQALLDAVLPPAEPAQLWAARGNPRAVRFYERNGFAADGATDDGSSFGGIEAVRLVR</sequence>
<name>A0ABX8D5D0_9CELL</name>
<dbReference type="CDD" id="cd04301">
    <property type="entry name" value="NAT_SF"/>
    <property type="match status" value="1"/>
</dbReference>